<dbReference type="InterPro" id="IPR028994">
    <property type="entry name" value="Integrin_alpha_N"/>
</dbReference>
<organism evidence="3 4">
    <name type="scientific">Winogradskyella jejuensis</name>
    <dbReference type="NCBI Taxonomy" id="1089305"/>
    <lineage>
        <taxon>Bacteria</taxon>
        <taxon>Pseudomonadati</taxon>
        <taxon>Bacteroidota</taxon>
        <taxon>Flavobacteriia</taxon>
        <taxon>Flavobacteriales</taxon>
        <taxon>Flavobacteriaceae</taxon>
        <taxon>Winogradskyella</taxon>
    </lineage>
</organism>
<evidence type="ECO:0000256" key="1">
    <source>
        <dbReference type="ARBA" id="ARBA00022729"/>
    </source>
</evidence>
<proteinExistence type="predicted"/>
<evidence type="ECO:0000313" key="4">
    <source>
        <dbReference type="Proteomes" id="UP000184522"/>
    </source>
</evidence>
<feature type="signal peptide" evidence="2">
    <location>
        <begin position="1"/>
        <end position="18"/>
    </location>
</feature>
<dbReference type="InterPro" id="IPR026444">
    <property type="entry name" value="Secre_tail"/>
</dbReference>
<dbReference type="OrthoDB" id="964745at2"/>
<dbReference type="InterPro" id="IPR013517">
    <property type="entry name" value="FG-GAP"/>
</dbReference>
<name>A0A1M5TIR1_9FLAO</name>
<reference evidence="4" key="1">
    <citation type="submission" date="2016-11" db="EMBL/GenBank/DDBJ databases">
        <authorList>
            <person name="Varghese N."/>
            <person name="Submissions S."/>
        </authorList>
    </citation>
    <scope>NUCLEOTIDE SEQUENCE [LARGE SCALE GENOMIC DNA]</scope>
    <source>
        <strain evidence="4">DSM 25330</strain>
    </source>
</reference>
<dbReference type="Proteomes" id="UP000184522">
    <property type="component" value="Unassembled WGS sequence"/>
</dbReference>
<dbReference type="AlphaFoldDB" id="A0A1M5TIR1"/>
<evidence type="ECO:0000313" key="3">
    <source>
        <dbReference type="EMBL" id="SHH50586.1"/>
    </source>
</evidence>
<evidence type="ECO:0000256" key="2">
    <source>
        <dbReference type="SAM" id="SignalP"/>
    </source>
</evidence>
<dbReference type="Pfam" id="PF14312">
    <property type="entry name" value="FG-GAP_2"/>
    <property type="match status" value="5"/>
</dbReference>
<dbReference type="NCBIfam" id="TIGR04183">
    <property type="entry name" value="Por_Secre_tail"/>
    <property type="match status" value="1"/>
</dbReference>
<dbReference type="PANTHER" id="PTHR36220:SF1">
    <property type="entry name" value="GAMMA TUBULIN COMPLEX COMPONENT C-TERMINAL DOMAIN-CONTAINING PROTEIN"/>
    <property type="match status" value="1"/>
</dbReference>
<dbReference type="RefSeq" id="WP_073086337.1">
    <property type="nucleotide sequence ID" value="NZ_FQWS01000002.1"/>
</dbReference>
<accession>A0A1M5TIR1</accession>
<dbReference type="STRING" id="1089305.SAMN05444148_2181"/>
<dbReference type="Gene3D" id="2.130.10.130">
    <property type="entry name" value="Integrin alpha, N-terminal"/>
    <property type="match status" value="3"/>
</dbReference>
<dbReference type="PANTHER" id="PTHR36220">
    <property type="entry name" value="UNNAMED PRODUCT"/>
    <property type="match status" value="1"/>
</dbReference>
<dbReference type="SUPFAM" id="SSF69318">
    <property type="entry name" value="Integrin alpha N-terminal domain"/>
    <property type="match status" value="1"/>
</dbReference>
<feature type="chain" id="PRO_5012680369" evidence="2">
    <location>
        <begin position="19"/>
        <end position="510"/>
    </location>
</feature>
<protein>
    <submittedName>
        <fullName evidence="3">Por secretion system C-terminal sorting domain-containing protein</fullName>
    </submittedName>
</protein>
<keyword evidence="1 2" id="KW-0732">Signal</keyword>
<dbReference type="EMBL" id="FQWS01000002">
    <property type="protein sequence ID" value="SHH50586.1"/>
    <property type="molecule type" value="Genomic_DNA"/>
</dbReference>
<sequence length="510" mass="56414">MKLNITLLLLLIILPVSAQNWLETNLFVPENTLINSNFGIRVAVDGDYMVIAANAGKNDTSTGSISIYKKSSTNDWDLIQELSIADGTPGRQTPSSIDIKNDYIVVGVLSKDKVYVFKNDGIGNWSSFQELVGSDTTSNDRFGESVAISENHIVVGATFQGPNSNNLFGAAYVYEISMVSNQWEETQKLVSNIRTDADLFGQRVSLYNNTIVIAARGEDQDANETNTLFGSGAVYVFELDELNIWNQIIKLTPSDRVNDMSFGDDVSIFEGSIVIGCVRCTDDSSQATGAAYVFEKLTTGNWSETSKLLPNISNLTDDFGKSVAVSQDYIAIGSHLDDKDINGTNFLSNSGLVYIYNRDTLNQWNFQETIEASDREEDDIFGYDLDLHLGQIIVGAFASEGLNPNDNSVVFNAGSAYAFEINSNLSSNNFRFQNIFVSPNPSSYSYNVELQEVYDELEVSIVNVIGEVLLNKRYNDVSEFEIHLNAKSGLYFMNIKNSFETIATIKIIKE</sequence>
<keyword evidence="4" id="KW-1185">Reference proteome</keyword>
<gene>
    <name evidence="3" type="ORF">SAMN05444148_2181</name>
</gene>